<evidence type="ECO:0000256" key="2">
    <source>
        <dbReference type="ARBA" id="ARBA00008361"/>
    </source>
</evidence>
<dbReference type="EC" id="2.1.1.-" evidence="6"/>
<name>A0A6V7NQ30_ANACO</name>
<comment type="similarity">
    <text evidence="2 6">Belongs to the methyltransferase superfamily.</text>
</comment>
<dbReference type="GO" id="GO:0032259">
    <property type="term" value="P:methylation"/>
    <property type="evidence" value="ECO:0007669"/>
    <property type="project" value="UniProtKB-KW"/>
</dbReference>
<evidence type="ECO:0000256" key="6">
    <source>
        <dbReference type="RuleBase" id="RU366043"/>
    </source>
</evidence>
<protein>
    <recommendedName>
        <fullName evidence="6">Methyltransferase</fullName>
        <ecNumber evidence="6">2.1.1.-</ecNumber>
    </recommendedName>
</protein>
<dbReference type="GO" id="GO:0008168">
    <property type="term" value="F:methyltransferase activity"/>
    <property type="evidence" value="ECO:0007669"/>
    <property type="project" value="UniProtKB-UniRule"/>
</dbReference>
<gene>
    <name evidence="7" type="ORF">CB5_LOCUS3923</name>
</gene>
<comment type="subcellular location">
    <subcellularLocation>
        <location evidence="5">Endomembrane system</location>
        <topology evidence="5">Single-pass membrane protein</topology>
    </subcellularLocation>
    <subcellularLocation>
        <location evidence="1 6">Membrane</location>
        <topology evidence="1 6">Single-pass type II membrane protein</topology>
    </subcellularLocation>
</comment>
<evidence type="ECO:0000313" key="7">
    <source>
        <dbReference type="EMBL" id="CAD1820712.1"/>
    </source>
</evidence>
<dbReference type="GO" id="GO:0016020">
    <property type="term" value="C:membrane"/>
    <property type="evidence" value="ECO:0007669"/>
    <property type="project" value="UniProtKB-SubCell"/>
</dbReference>
<dbReference type="GO" id="GO:0005802">
    <property type="term" value="C:trans-Golgi network"/>
    <property type="evidence" value="ECO:0007669"/>
    <property type="project" value="TreeGrafter"/>
</dbReference>
<evidence type="ECO:0000256" key="4">
    <source>
        <dbReference type="ARBA" id="ARBA00022968"/>
    </source>
</evidence>
<keyword evidence="6" id="KW-0325">Glycoprotein</keyword>
<dbReference type="GO" id="GO:0005768">
    <property type="term" value="C:endosome"/>
    <property type="evidence" value="ECO:0007669"/>
    <property type="project" value="TreeGrafter"/>
</dbReference>
<dbReference type="Pfam" id="PF03141">
    <property type="entry name" value="Methyltransf_29"/>
    <property type="match status" value="1"/>
</dbReference>
<reference evidence="7" key="1">
    <citation type="submission" date="2020-07" db="EMBL/GenBank/DDBJ databases">
        <authorList>
            <person name="Lin J."/>
        </authorList>
    </citation>
    <scope>NUCLEOTIDE SEQUENCE</scope>
</reference>
<dbReference type="Gene3D" id="3.40.50.150">
    <property type="entry name" value="Vaccinia Virus protein VP39"/>
    <property type="match status" value="1"/>
</dbReference>
<dbReference type="PANTHER" id="PTHR10108">
    <property type="entry name" value="SAM-DEPENDENT METHYLTRANSFERASE"/>
    <property type="match status" value="1"/>
</dbReference>
<keyword evidence="3 6" id="KW-0489">Methyltransferase</keyword>
<dbReference type="SUPFAM" id="SSF53335">
    <property type="entry name" value="S-adenosyl-L-methionine-dependent methyltransferases"/>
    <property type="match status" value="1"/>
</dbReference>
<evidence type="ECO:0000256" key="5">
    <source>
        <dbReference type="ARBA" id="ARBA00037847"/>
    </source>
</evidence>
<dbReference type="AlphaFoldDB" id="A0A6V7NQ30"/>
<dbReference type="InterPro" id="IPR004159">
    <property type="entry name" value="Put_SAM_MeTrfase"/>
</dbReference>
<keyword evidence="4 6" id="KW-0735">Signal-anchor</keyword>
<accession>A0A6V7NQ30</accession>
<dbReference type="InterPro" id="IPR029063">
    <property type="entry name" value="SAM-dependent_MTases_sf"/>
</dbReference>
<evidence type="ECO:0000256" key="3">
    <source>
        <dbReference type="ARBA" id="ARBA00022603"/>
    </source>
</evidence>
<evidence type="ECO:0000256" key="1">
    <source>
        <dbReference type="ARBA" id="ARBA00004606"/>
    </source>
</evidence>
<dbReference type="PANTHER" id="PTHR10108:SF1171">
    <property type="entry name" value="METHYLTRANSFERASE"/>
    <property type="match status" value="1"/>
</dbReference>
<dbReference type="EMBL" id="LR862141">
    <property type="protein sequence ID" value="CAD1820712.1"/>
    <property type="molecule type" value="Genomic_DNA"/>
</dbReference>
<sequence>MFPRGADVYIDDINALIPLTDGNIRTALDTGCGVASWGAYLLKRDILTMSFAPRDSHEAQVQFALERGVPAMIGIMASERIPYPARAFDMAHCSRCLIPWNQFDGLYLIEVDRVLRPGGYWILSGPPIRWKKYYQGWERTKEDLKQEQDEIEDLAKRLCWKKVVEKDDLAIWQKPINHVECVQSRKVYKTPHICKSNNPDAAWYKKMETCITPLPEVNSSKEVAGGALAKWPERAFAVPPRISRGSIPGVTAKKFQENNKLWGERVNYYKKLIPPLTRGDTETLST</sequence>
<keyword evidence="6" id="KW-0808">Transferase</keyword>
<dbReference type="FunFam" id="3.40.50.150:FF:000090">
    <property type="entry name" value="Probable methyltransferase PMT18"/>
    <property type="match status" value="1"/>
</dbReference>
<keyword evidence="4 6" id="KW-0812">Transmembrane</keyword>
<proteinExistence type="inferred from homology"/>
<organism evidence="7">
    <name type="scientific">Ananas comosus var. bracteatus</name>
    <name type="common">red pineapple</name>
    <dbReference type="NCBI Taxonomy" id="296719"/>
    <lineage>
        <taxon>Eukaryota</taxon>
        <taxon>Viridiplantae</taxon>
        <taxon>Streptophyta</taxon>
        <taxon>Embryophyta</taxon>
        <taxon>Tracheophyta</taxon>
        <taxon>Spermatophyta</taxon>
        <taxon>Magnoliopsida</taxon>
        <taxon>Liliopsida</taxon>
        <taxon>Poales</taxon>
        <taxon>Bromeliaceae</taxon>
        <taxon>Bromelioideae</taxon>
        <taxon>Ananas</taxon>
    </lineage>
</organism>